<dbReference type="PANTHER" id="PTHR34477:SF1">
    <property type="entry name" value="UPF0213 PROTEIN YHBQ"/>
    <property type="match status" value="1"/>
</dbReference>
<accession>A0A1T4R910</accession>
<comment type="similarity">
    <text evidence="1">Belongs to the UPF0213 family.</text>
</comment>
<evidence type="ECO:0000259" key="2">
    <source>
        <dbReference type="PROSITE" id="PS50164"/>
    </source>
</evidence>
<name>A0A1T4R910_9ENTE</name>
<dbReference type="Gene3D" id="3.40.1440.10">
    <property type="entry name" value="GIY-YIG endonuclease"/>
    <property type="match status" value="1"/>
</dbReference>
<feature type="domain" description="GIY-YIG" evidence="2">
    <location>
        <begin position="3"/>
        <end position="81"/>
    </location>
</feature>
<sequence length="90" mass="10762">METKHYFYVLKTKDNTLYGGYTTDPIRRLAEHNAGVGAKYTRLEKRRPVEMIHLEEFGTRSEATKAEYAFKHLPSRKKKEEYMRMFQTLK</sequence>
<keyword evidence="3" id="KW-0378">Hydrolase</keyword>
<dbReference type="SUPFAM" id="SSF82771">
    <property type="entry name" value="GIY-YIG endonuclease"/>
    <property type="match status" value="1"/>
</dbReference>
<dbReference type="GO" id="GO:0004519">
    <property type="term" value="F:endonuclease activity"/>
    <property type="evidence" value="ECO:0007669"/>
    <property type="project" value="UniProtKB-KW"/>
</dbReference>
<protein>
    <submittedName>
        <fullName evidence="3">Putative endonuclease</fullName>
    </submittedName>
</protein>
<dbReference type="EMBL" id="FUXI01000042">
    <property type="protein sequence ID" value="SKA12415.1"/>
    <property type="molecule type" value="Genomic_DNA"/>
</dbReference>
<keyword evidence="4" id="KW-1185">Reference proteome</keyword>
<evidence type="ECO:0000313" key="4">
    <source>
        <dbReference type="Proteomes" id="UP000190328"/>
    </source>
</evidence>
<reference evidence="4" key="1">
    <citation type="submission" date="2017-02" db="EMBL/GenBank/DDBJ databases">
        <authorList>
            <person name="Varghese N."/>
            <person name="Submissions S."/>
        </authorList>
    </citation>
    <scope>NUCLEOTIDE SEQUENCE [LARGE SCALE GENOMIC DNA]</scope>
    <source>
        <strain evidence="4">ATCC BAA-1030</strain>
    </source>
</reference>
<keyword evidence="3" id="KW-0540">Nuclease</keyword>
<dbReference type="RefSeq" id="WP_078808373.1">
    <property type="nucleotide sequence ID" value="NZ_FUXI01000042.1"/>
</dbReference>
<gene>
    <name evidence="3" type="ORF">SAMN02745116_02488</name>
</gene>
<evidence type="ECO:0000256" key="1">
    <source>
        <dbReference type="ARBA" id="ARBA00007435"/>
    </source>
</evidence>
<dbReference type="PROSITE" id="PS50164">
    <property type="entry name" value="GIY_YIG"/>
    <property type="match status" value="1"/>
</dbReference>
<keyword evidence="3" id="KW-0255">Endonuclease</keyword>
<dbReference type="CDD" id="cd10456">
    <property type="entry name" value="GIY-YIG_UPF0213"/>
    <property type="match status" value="1"/>
</dbReference>
<dbReference type="InterPro" id="IPR050190">
    <property type="entry name" value="UPF0213_domain"/>
</dbReference>
<dbReference type="PANTHER" id="PTHR34477">
    <property type="entry name" value="UPF0213 PROTEIN YHBQ"/>
    <property type="match status" value="1"/>
</dbReference>
<dbReference type="InterPro" id="IPR035901">
    <property type="entry name" value="GIY-YIG_endonuc_sf"/>
</dbReference>
<dbReference type="Proteomes" id="UP000190328">
    <property type="component" value="Unassembled WGS sequence"/>
</dbReference>
<organism evidence="3 4">
    <name type="scientific">Pilibacter termitis</name>
    <dbReference type="NCBI Taxonomy" id="263852"/>
    <lineage>
        <taxon>Bacteria</taxon>
        <taxon>Bacillati</taxon>
        <taxon>Bacillota</taxon>
        <taxon>Bacilli</taxon>
        <taxon>Lactobacillales</taxon>
        <taxon>Enterococcaceae</taxon>
        <taxon>Pilibacter</taxon>
    </lineage>
</organism>
<evidence type="ECO:0000313" key="3">
    <source>
        <dbReference type="EMBL" id="SKA12415.1"/>
    </source>
</evidence>
<dbReference type="OrthoDB" id="9807770at2"/>
<proteinExistence type="inferred from homology"/>
<dbReference type="InterPro" id="IPR000305">
    <property type="entry name" value="GIY-YIG_endonuc"/>
</dbReference>
<dbReference type="AlphaFoldDB" id="A0A1T4R910"/>
<dbReference type="STRING" id="263852.SAMN02745116_02488"/>
<dbReference type="Pfam" id="PF01541">
    <property type="entry name" value="GIY-YIG"/>
    <property type="match status" value="1"/>
</dbReference>